<protein>
    <recommendedName>
        <fullName evidence="10">Mitochondrial glycine transporter</fullName>
    </recommendedName>
    <alternativeName>
        <fullName evidence="10">Solute carrier family 25 member 38 homolog</fullName>
    </alternativeName>
</protein>
<comment type="similarity">
    <text evidence="10">Belongs to the mitochondrial carrier (TC 2.A.29) family. SLC25A38 subfamily.</text>
</comment>
<keyword evidence="6 10" id="KW-1133">Transmembrane helix</keyword>
<dbReference type="SUPFAM" id="SSF103506">
    <property type="entry name" value="Mitochondrial carrier"/>
    <property type="match status" value="1"/>
</dbReference>
<dbReference type="InterPro" id="IPR018108">
    <property type="entry name" value="MCP_transmembrane"/>
</dbReference>
<dbReference type="PRINTS" id="PR00926">
    <property type="entry name" value="MITOCARRIER"/>
</dbReference>
<evidence type="ECO:0000256" key="2">
    <source>
        <dbReference type="ARBA" id="ARBA00022448"/>
    </source>
</evidence>
<dbReference type="Proteomes" id="UP000594262">
    <property type="component" value="Unplaced"/>
</dbReference>
<evidence type="ECO:0000256" key="5">
    <source>
        <dbReference type="ARBA" id="ARBA00022792"/>
    </source>
</evidence>
<sequence>MGEVVETKVIDTVRRSTIIESIVKEEIIHNAAGKESDEDESSDARRPNPMESFIAGSTSGAISCFLFQPLDLIKTKLQAQVSTATSLQQAIVDGRLAPKHNYSQSSVASLLTQVVREDKVLGLWKGLTPSLYRTVPGVGMYFCTLHTMKSVLDEEPTFYQNLMLGFTARACVGTAVLPMTVVKARYESGKYKYKTVSDGLRTIWRAEGLRGLFSGCTATILRDAPYSGIYLMFYSQGKKTMKDFASIDEKDTKVHFICGINAGLMASLVTHPFDVIKTQMQLYPEKYRGTQHCIKVIFSQYGFAGFMRGLTPRCVRRTLISALSWTVFEEIMKRLKLRI</sequence>
<dbReference type="Gene3D" id="1.50.40.10">
    <property type="entry name" value="Mitochondrial carrier domain"/>
    <property type="match status" value="1"/>
</dbReference>
<evidence type="ECO:0000256" key="7">
    <source>
        <dbReference type="ARBA" id="ARBA00023128"/>
    </source>
</evidence>
<evidence type="ECO:0000313" key="14">
    <source>
        <dbReference type="EnsemblMetazoa" id="CLYHEMP003676.1"/>
    </source>
</evidence>
<reference evidence="14" key="2">
    <citation type="submission" date="2021-01" db="UniProtKB">
        <authorList>
            <consortium name="EnsemblMetazoa"/>
        </authorList>
    </citation>
    <scope>IDENTIFICATION</scope>
</reference>
<feature type="repeat" description="Solcar" evidence="11">
    <location>
        <begin position="156"/>
        <end position="240"/>
    </location>
</feature>
<keyword evidence="8 10" id="KW-0472">Membrane</keyword>
<evidence type="ECO:0000313" key="13">
    <source>
        <dbReference type="EMBL" id="JAC85112.1"/>
    </source>
</evidence>
<keyword evidence="4 10" id="KW-0677">Repeat</keyword>
<comment type="catalytic activity">
    <reaction evidence="9 10">
        <text>glycine(in) = glycine(out)</text>
        <dbReference type="Rhea" id="RHEA:70715"/>
        <dbReference type="ChEBI" id="CHEBI:57305"/>
    </reaction>
</comment>
<name>A0A069DNG5_9CNID</name>
<evidence type="ECO:0000256" key="11">
    <source>
        <dbReference type="PROSITE-ProRule" id="PRU00282"/>
    </source>
</evidence>
<evidence type="ECO:0000256" key="3">
    <source>
        <dbReference type="ARBA" id="ARBA00022692"/>
    </source>
</evidence>
<evidence type="ECO:0000256" key="6">
    <source>
        <dbReference type="ARBA" id="ARBA00022989"/>
    </source>
</evidence>
<dbReference type="GeneID" id="136797506"/>
<evidence type="ECO:0000313" key="15">
    <source>
        <dbReference type="Proteomes" id="UP000594262"/>
    </source>
</evidence>
<keyword evidence="15" id="KW-1185">Reference proteome</keyword>
<keyword evidence="3 10" id="KW-0812">Transmembrane</keyword>
<dbReference type="AlphaFoldDB" id="A0A069DNG5"/>
<evidence type="ECO:0000256" key="4">
    <source>
        <dbReference type="ARBA" id="ARBA00022737"/>
    </source>
</evidence>
<reference evidence="13" key="1">
    <citation type="journal article" date="2014" name="PLoS Genet.">
        <title>Differential Responses to Wnt and PCP Disruption Predict Expression and Developmental Function of Conserved and Novel Genes in a Cnidarian.</title>
        <authorList>
            <person name="Lapebie P."/>
            <person name="Ruggiero A."/>
            <person name="Barreau C."/>
            <person name="Chevalier S."/>
            <person name="Chang P."/>
            <person name="Dru P."/>
            <person name="Houliston E."/>
            <person name="Momose T."/>
        </authorList>
    </citation>
    <scope>NUCLEOTIDE SEQUENCE</scope>
</reference>
<organism evidence="13">
    <name type="scientific">Clytia hemisphaerica</name>
    <dbReference type="NCBI Taxonomy" id="252671"/>
    <lineage>
        <taxon>Eukaryota</taxon>
        <taxon>Metazoa</taxon>
        <taxon>Cnidaria</taxon>
        <taxon>Hydrozoa</taxon>
        <taxon>Hydroidolina</taxon>
        <taxon>Leptothecata</taxon>
        <taxon>Obeliida</taxon>
        <taxon>Clytiidae</taxon>
        <taxon>Clytia</taxon>
    </lineage>
</organism>
<evidence type="ECO:0000256" key="1">
    <source>
        <dbReference type="ARBA" id="ARBA00004141"/>
    </source>
</evidence>
<feature type="repeat" description="Solcar" evidence="11">
    <location>
        <begin position="250"/>
        <end position="334"/>
    </location>
</feature>
<dbReference type="PANTHER" id="PTHR46181">
    <property type="entry name" value="MITOCHONDRIAL GLYCINE TRANSPORTER"/>
    <property type="match status" value="1"/>
</dbReference>
<dbReference type="PANTHER" id="PTHR46181:SF3">
    <property type="entry name" value="MITOCHONDRIAL GLYCINE TRANSPORTER"/>
    <property type="match status" value="1"/>
</dbReference>
<dbReference type="GO" id="GO:0005743">
    <property type="term" value="C:mitochondrial inner membrane"/>
    <property type="evidence" value="ECO:0007669"/>
    <property type="project" value="UniProtKB-SubCell"/>
</dbReference>
<dbReference type="InterPro" id="IPR023395">
    <property type="entry name" value="MCP_dom_sf"/>
</dbReference>
<dbReference type="InterPro" id="IPR002067">
    <property type="entry name" value="MCP"/>
</dbReference>
<keyword evidence="7 10" id="KW-0496">Mitochondrion</keyword>
<comment type="subcellular location">
    <subcellularLocation>
        <location evidence="1">Membrane</location>
        <topology evidence="1">Multi-pass membrane protein</topology>
    </subcellularLocation>
    <subcellularLocation>
        <location evidence="10">Mitochondrion inner membrane</location>
        <topology evidence="10">Multi-pass membrane protein</topology>
    </subcellularLocation>
</comment>
<feature type="repeat" description="Solcar" evidence="11">
    <location>
        <begin position="47"/>
        <end position="151"/>
    </location>
</feature>
<keyword evidence="5 10" id="KW-0999">Mitochondrion inner membrane</keyword>
<accession>A0A069DNG5</accession>
<dbReference type="PROSITE" id="PS50920">
    <property type="entry name" value="SOLCAR"/>
    <property type="match status" value="3"/>
</dbReference>
<feature type="region of interest" description="Disordered" evidence="12">
    <location>
        <begin position="30"/>
        <end position="52"/>
    </location>
</feature>
<dbReference type="OrthoDB" id="1924968at2759"/>
<dbReference type="InterPro" id="IPR030847">
    <property type="entry name" value="Hem25/SLC25A38"/>
</dbReference>
<evidence type="ECO:0000256" key="9">
    <source>
        <dbReference type="ARBA" id="ARBA00034060"/>
    </source>
</evidence>
<dbReference type="RefSeq" id="XP_066910184.1">
    <property type="nucleotide sequence ID" value="XM_067054083.1"/>
</dbReference>
<evidence type="ECO:0000256" key="8">
    <source>
        <dbReference type="ARBA" id="ARBA00023136"/>
    </source>
</evidence>
<dbReference type="EnsemblMetazoa" id="CLYHEMT003676.1">
    <property type="protein sequence ID" value="CLYHEMP003676.1"/>
    <property type="gene ID" value="CLYHEMG003676"/>
</dbReference>
<dbReference type="EMBL" id="GBGP01000071">
    <property type="protein sequence ID" value="JAC85112.1"/>
    <property type="molecule type" value="mRNA"/>
</dbReference>
<comment type="function">
    <text evidence="10">Mitochondrial glycine transporter that imports glycine into the mitochondrial matrix. Plays an important role in providing glycine for the first enzymatic step in heme biosynthesis, the condensation of glycine with succinyl-CoA to produce 5-aminolevulinate (ALA) in the miochondrial matrix.</text>
</comment>
<proteinExistence type="evidence at transcript level"/>
<evidence type="ECO:0000256" key="12">
    <source>
        <dbReference type="SAM" id="MobiDB-lite"/>
    </source>
</evidence>
<dbReference type="Pfam" id="PF00153">
    <property type="entry name" value="Mito_carr"/>
    <property type="match status" value="3"/>
</dbReference>
<dbReference type="GO" id="GO:0015187">
    <property type="term" value="F:glycine transmembrane transporter activity"/>
    <property type="evidence" value="ECO:0007669"/>
    <property type="project" value="UniProtKB-UniRule"/>
</dbReference>
<evidence type="ECO:0000256" key="10">
    <source>
        <dbReference type="HAMAP-Rule" id="MF_03064"/>
    </source>
</evidence>
<keyword evidence="2 10" id="KW-0813">Transport</keyword>
<dbReference type="GO" id="GO:1904983">
    <property type="term" value="P:glycine import into mitochondrion"/>
    <property type="evidence" value="ECO:0007669"/>
    <property type="project" value="UniProtKB-UniRule"/>
</dbReference>
<dbReference type="HAMAP" id="MF_03064">
    <property type="entry name" value="SLC25A38"/>
    <property type="match status" value="1"/>
</dbReference>